<organism evidence="2 3">
    <name type="scientific">Bowmanella yangjiangensis</name>
    <dbReference type="NCBI Taxonomy" id="2811230"/>
    <lineage>
        <taxon>Bacteria</taxon>
        <taxon>Pseudomonadati</taxon>
        <taxon>Pseudomonadota</taxon>
        <taxon>Gammaproteobacteria</taxon>
        <taxon>Alteromonadales</taxon>
        <taxon>Alteromonadaceae</taxon>
        <taxon>Bowmanella</taxon>
    </lineage>
</organism>
<dbReference type="Proteomes" id="UP000663992">
    <property type="component" value="Unassembled WGS sequence"/>
</dbReference>
<protein>
    <submittedName>
        <fullName evidence="2">DNA-binding domain-containing protein</fullName>
    </submittedName>
</protein>
<sequence>MDNLNQMQHQLLTDIFKPQPNSIFDANGLAIYQANLRATAKRALSITFPTVNQLIGSELLGYFADRLLASELPYHGDWALWGKTLPTIMKGHPALANYPFVVDCAELDYQCHQLLRQQDVSFIHSTLSLLHEYSPETLFLRLNPTLYLMTSEYPIVDIRSAHMLSSTKQRQTALRQIVENTQPSMQFHVMAYKNGRNLQVSSISKLHFDWLTLIGEHSIDTALNKISNTEFSFQNWLLTALQENIILEVNHSASK</sequence>
<gene>
    <name evidence="2" type="ORF">J0A65_08045</name>
</gene>
<proteinExistence type="predicted"/>
<accession>A0ABS3CRS2</accession>
<dbReference type="RefSeq" id="WP_206593656.1">
    <property type="nucleotide sequence ID" value="NZ_JAFKCS010000006.1"/>
</dbReference>
<keyword evidence="3" id="KW-1185">Reference proteome</keyword>
<dbReference type="GO" id="GO:0003677">
    <property type="term" value="F:DNA binding"/>
    <property type="evidence" value="ECO:0007669"/>
    <property type="project" value="UniProtKB-KW"/>
</dbReference>
<evidence type="ECO:0000259" key="1">
    <source>
        <dbReference type="Pfam" id="PF09836"/>
    </source>
</evidence>
<comment type="caution">
    <text evidence="2">The sequence shown here is derived from an EMBL/GenBank/DDBJ whole genome shotgun (WGS) entry which is preliminary data.</text>
</comment>
<dbReference type="EMBL" id="JAFKCS010000006">
    <property type="protein sequence ID" value="MBN7819813.1"/>
    <property type="molecule type" value="Genomic_DNA"/>
</dbReference>
<feature type="domain" description="Putative DNA-binding" evidence="1">
    <location>
        <begin position="6"/>
        <end position="87"/>
    </location>
</feature>
<keyword evidence="2" id="KW-0238">DNA-binding</keyword>
<dbReference type="Pfam" id="PF09836">
    <property type="entry name" value="DUF2063"/>
    <property type="match status" value="1"/>
</dbReference>
<evidence type="ECO:0000313" key="3">
    <source>
        <dbReference type="Proteomes" id="UP000663992"/>
    </source>
</evidence>
<name>A0ABS3CRS2_9ALTE</name>
<reference evidence="2 3" key="1">
    <citation type="submission" date="2021-03" db="EMBL/GenBank/DDBJ databases">
        <title>novel species isolated from a fishpond in China.</title>
        <authorList>
            <person name="Lu H."/>
            <person name="Cai Z."/>
        </authorList>
    </citation>
    <scope>NUCLEOTIDE SEQUENCE [LARGE SCALE GENOMIC DNA]</scope>
    <source>
        <strain evidence="2 3">Y57</strain>
    </source>
</reference>
<evidence type="ECO:0000313" key="2">
    <source>
        <dbReference type="EMBL" id="MBN7819813.1"/>
    </source>
</evidence>
<dbReference type="InterPro" id="IPR018640">
    <property type="entry name" value="DUF2063"/>
</dbReference>